<dbReference type="RefSeq" id="WP_349757022.1">
    <property type="nucleotide sequence ID" value="NZ_JBEGCI010000002.1"/>
</dbReference>
<dbReference type="Gene3D" id="2.40.160.20">
    <property type="match status" value="1"/>
</dbReference>
<comment type="caution">
    <text evidence="2">The sequence shown here is derived from an EMBL/GenBank/DDBJ whole genome shotgun (WGS) entry which is preliminary data.</text>
</comment>
<feature type="signal peptide" evidence="1">
    <location>
        <begin position="1"/>
        <end position="25"/>
    </location>
</feature>
<gene>
    <name evidence="2" type="ORF">ABE957_02055</name>
</gene>
<reference evidence="2 3" key="1">
    <citation type="submission" date="2024-05" db="EMBL/GenBank/DDBJ databases">
        <title>Halomonas sp. CS7 16S ribosomal RNA gene Genome sequencing and assembly.</title>
        <authorList>
            <person name="Yook S."/>
        </authorList>
    </citation>
    <scope>NUCLEOTIDE SEQUENCE [LARGE SCALE GENOMIC DNA]</scope>
    <source>
        <strain evidence="2 3">CS7</strain>
    </source>
</reference>
<dbReference type="Pfam" id="PF03922">
    <property type="entry name" value="OmpW"/>
    <property type="match status" value="1"/>
</dbReference>
<evidence type="ECO:0000256" key="1">
    <source>
        <dbReference type="SAM" id="SignalP"/>
    </source>
</evidence>
<dbReference type="InterPro" id="IPR011250">
    <property type="entry name" value="OMP/PagP_B-barrel"/>
</dbReference>
<keyword evidence="3" id="KW-1185">Reference proteome</keyword>
<dbReference type="InterPro" id="IPR005618">
    <property type="entry name" value="OMPW"/>
</dbReference>
<sequence length="201" mass="20985">MNSRLLIATVALATAGLATAPVAMAYQAGDIVLRGGIAKAEVTDDIGSLDVVGELEVSDERGMAYSVGYLFSDRLGVELNGTEAVEHRLSTAALGGVDRLPVNLMINYYPMGGSVSRIQPYVGAGLNYTHFSEEELEGLDVDKSYGLAGQVGLEMAVTHYLLVGAFARYANVDADVSIGGTALGEADIDPMTLGGGATFRF</sequence>
<organism evidence="2 3">
    <name type="scientific">Halomonas pelophila</name>
    <dbReference type="NCBI Taxonomy" id="3151122"/>
    <lineage>
        <taxon>Bacteria</taxon>
        <taxon>Pseudomonadati</taxon>
        <taxon>Pseudomonadota</taxon>
        <taxon>Gammaproteobacteria</taxon>
        <taxon>Oceanospirillales</taxon>
        <taxon>Halomonadaceae</taxon>
        <taxon>Halomonas</taxon>
    </lineage>
</organism>
<keyword evidence="1" id="KW-0732">Signal</keyword>
<dbReference type="SUPFAM" id="SSF56925">
    <property type="entry name" value="OMPA-like"/>
    <property type="match status" value="1"/>
</dbReference>
<accession>A0ABV1N142</accession>
<dbReference type="PANTHER" id="PTHR36920">
    <property type="match status" value="1"/>
</dbReference>
<protein>
    <submittedName>
        <fullName evidence="2">OmpW family outer membrane protein</fullName>
    </submittedName>
</protein>
<dbReference type="PANTHER" id="PTHR36920:SF1">
    <property type="entry name" value="OUTER MEMBRANE PROTEIN W"/>
    <property type="match status" value="1"/>
</dbReference>
<feature type="chain" id="PRO_5045493449" evidence="1">
    <location>
        <begin position="26"/>
        <end position="201"/>
    </location>
</feature>
<proteinExistence type="predicted"/>
<dbReference type="EMBL" id="JBEGCI010000002">
    <property type="protein sequence ID" value="MEQ6887462.1"/>
    <property type="molecule type" value="Genomic_DNA"/>
</dbReference>
<evidence type="ECO:0000313" key="2">
    <source>
        <dbReference type="EMBL" id="MEQ6887462.1"/>
    </source>
</evidence>
<name>A0ABV1N142_9GAMM</name>
<evidence type="ECO:0000313" key="3">
    <source>
        <dbReference type="Proteomes" id="UP001472978"/>
    </source>
</evidence>
<dbReference type="Proteomes" id="UP001472978">
    <property type="component" value="Unassembled WGS sequence"/>
</dbReference>